<accession>Q03GS9</accession>
<organism evidence="1 2">
    <name type="scientific">Pediococcus pentosaceus (strain ATCC 25745 / CCUG 21536 / LMG 10740 / 183-1w)</name>
    <dbReference type="NCBI Taxonomy" id="278197"/>
    <lineage>
        <taxon>Bacteria</taxon>
        <taxon>Bacillati</taxon>
        <taxon>Bacillota</taxon>
        <taxon>Bacilli</taxon>
        <taxon>Lactobacillales</taxon>
        <taxon>Lactobacillaceae</taxon>
        <taxon>Pediococcus</taxon>
    </lineage>
</organism>
<dbReference type="Proteomes" id="UP000000773">
    <property type="component" value="Chromosome"/>
</dbReference>
<name>Q03GS9_PEDPA</name>
<dbReference type="HOGENOM" id="CLU_2992624_0_0_9"/>
<evidence type="ECO:0000313" key="2">
    <source>
        <dbReference type="Proteomes" id="UP000000773"/>
    </source>
</evidence>
<protein>
    <submittedName>
        <fullName evidence="1">Uncharacterized protein</fullName>
    </submittedName>
</protein>
<dbReference type="EMBL" id="CP000422">
    <property type="protein sequence ID" value="ABJ67593.1"/>
    <property type="molecule type" value="Genomic_DNA"/>
</dbReference>
<reference evidence="1 2" key="1">
    <citation type="journal article" date="2006" name="Proc. Natl. Acad. Sci. U.S.A.">
        <title>Comparative genomics of the lactic acid bacteria.</title>
        <authorList>
            <person name="Makarova K."/>
            <person name="Slesarev A."/>
            <person name="Wolf Y."/>
            <person name="Sorokin A."/>
            <person name="Mirkin B."/>
            <person name="Koonin E."/>
            <person name="Pavlov A."/>
            <person name="Pavlova N."/>
            <person name="Karamychev V."/>
            <person name="Polouchine N."/>
            <person name="Shakhova V."/>
            <person name="Grigoriev I."/>
            <person name="Lou Y."/>
            <person name="Rohksar D."/>
            <person name="Lucas S."/>
            <person name="Huang K."/>
            <person name="Goodstein D.M."/>
            <person name="Hawkins T."/>
            <person name="Plengvidhya V."/>
            <person name="Welker D."/>
            <person name="Hughes J."/>
            <person name="Goh Y."/>
            <person name="Benson A."/>
            <person name="Baldwin K."/>
            <person name="Lee J.H."/>
            <person name="Diaz-Muniz I."/>
            <person name="Dosti B."/>
            <person name="Smeianov V."/>
            <person name="Wechter W."/>
            <person name="Barabote R."/>
            <person name="Lorca G."/>
            <person name="Altermann E."/>
            <person name="Barrangou R."/>
            <person name="Ganesan B."/>
            <person name="Xie Y."/>
            <person name="Rawsthorne H."/>
            <person name="Tamir D."/>
            <person name="Parker C."/>
            <person name="Breidt F."/>
            <person name="Broadbent J."/>
            <person name="Hutkins R."/>
            <person name="O'Sullivan D."/>
            <person name="Steele J."/>
            <person name="Unlu G."/>
            <person name="Saier M."/>
            <person name="Klaenhammer T."/>
            <person name="Richardson P."/>
            <person name="Kozyavkin S."/>
            <person name="Weimer B."/>
            <person name="Mills D."/>
        </authorList>
    </citation>
    <scope>NUCLEOTIDE SEQUENCE [LARGE SCALE GENOMIC DNA]</scope>
    <source>
        <strain evidence="2">ATCC 25745 / CCUG 21536 / LMG 10740 / 183-1w</strain>
    </source>
</reference>
<dbReference type="KEGG" id="ppe:PEPE_0500"/>
<sequence>MSVSKKALAAADSGFDFDQIKLACASRDGANGKNAKSVLAVLIIPDKQITIPKPTGL</sequence>
<dbReference type="AlphaFoldDB" id="Q03GS9"/>
<dbReference type="RefSeq" id="WP_011673097.1">
    <property type="nucleotide sequence ID" value="NC_008525.1"/>
</dbReference>
<evidence type="ECO:0000313" key="1">
    <source>
        <dbReference type="EMBL" id="ABJ67593.1"/>
    </source>
</evidence>
<gene>
    <name evidence="1" type="ordered locus">PEPE_0500</name>
</gene>
<proteinExistence type="predicted"/>
<dbReference type="GeneID" id="51432645"/>